<accession>A0ABT2GPC5</accession>
<dbReference type="EMBL" id="JANLCM010000001">
    <property type="protein sequence ID" value="MCS5716779.1"/>
    <property type="molecule type" value="Genomic_DNA"/>
</dbReference>
<organism evidence="2 3">
    <name type="scientific">Herbiconiux aconitum</name>
    <dbReference type="NCBI Taxonomy" id="2970913"/>
    <lineage>
        <taxon>Bacteria</taxon>
        <taxon>Bacillati</taxon>
        <taxon>Actinomycetota</taxon>
        <taxon>Actinomycetes</taxon>
        <taxon>Micrococcales</taxon>
        <taxon>Microbacteriaceae</taxon>
        <taxon>Herbiconiux</taxon>
    </lineage>
</organism>
<name>A0ABT2GPC5_9MICO</name>
<reference evidence="2" key="1">
    <citation type="submission" date="2022-08" db="EMBL/GenBank/DDBJ databases">
        <authorList>
            <person name="Deng Y."/>
            <person name="Han X.-F."/>
            <person name="Zhang Y.-Q."/>
        </authorList>
    </citation>
    <scope>NUCLEOTIDE SEQUENCE</scope>
    <source>
        <strain evidence="2">CPCC 205763</strain>
    </source>
</reference>
<evidence type="ECO:0000313" key="2">
    <source>
        <dbReference type="EMBL" id="MCS5716779.1"/>
    </source>
</evidence>
<evidence type="ECO:0000256" key="1">
    <source>
        <dbReference type="SAM" id="MobiDB-lite"/>
    </source>
</evidence>
<feature type="compositionally biased region" description="Basic and acidic residues" evidence="1">
    <location>
        <begin position="7"/>
        <end position="24"/>
    </location>
</feature>
<dbReference type="RefSeq" id="WP_259504287.1">
    <property type="nucleotide sequence ID" value="NZ_JANLCM010000001.1"/>
</dbReference>
<comment type="caution">
    <text evidence="2">The sequence shown here is derived from an EMBL/GenBank/DDBJ whole genome shotgun (WGS) entry which is preliminary data.</text>
</comment>
<sequence length="184" mass="19839">MTNSFPRPDDDFSHPDDEADSSPRRELEHVASWASAVVSRVSTLEADRLPGIVSPLELRAEFAVNSQSDAASVTLGNALVRLVRESSVPTSGTLTLSLRWSPGYRADGVSAGDVLIDDWFVELVETTRIDLSHAALVDGRREATVPVVTIVKPSAAEVGDEFTARVSGEAPECRDASIRGWVHD</sequence>
<keyword evidence="3" id="KW-1185">Reference proteome</keyword>
<feature type="region of interest" description="Disordered" evidence="1">
    <location>
        <begin position="1"/>
        <end position="24"/>
    </location>
</feature>
<evidence type="ECO:0000313" key="3">
    <source>
        <dbReference type="Proteomes" id="UP001165584"/>
    </source>
</evidence>
<proteinExistence type="predicted"/>
<gene>
    <name evidence="2" type="ORF">N1027_01365</name>
</gene>
<protein>
    <submittedName>
        <fullName evidence="2">Uncharacterized protein</fullName>
    </submittedName>
</protein>
<dbReference type="Proteomes" id="UP001165584">
    <property type="component" value="Unassembled WGS sequence"/>
</dbReference>